<name>A0A1M4UFL5_9BACT</name>
<dbReference type="EMBL" id="FQUC01000001">
    <property type="protein sequence ID" value="SHE55393.1"/>
    <property type="molecule type" value="Genomic_DNA"/>
</dbReference>
<keyword evidence="1" id="KW-0812">Transmembrane</keyword>
<evidence type="ECO:0000313" key="2">
    <source>
        <dbReference type="EMBL" id="SHE55393.1"/>
    </source>
</evidence>
<feature type="transmembrane region" description="Helical" evidence="1">
    <location>
        <begin position="272"/>
        <end position="296"/>
    </location>
</feature>
<feature type="transmembrane region" description="Helical" evidence="1">
    <location>
        <begin position="219"/>
        <end position="237"/>
    </location>
</feature>
<dbReference type="AlphaFoldDB" id="A0A1M4UFL5"/>
<feature type="transmembrane region" description="Helical" evidence="1">
    <location>
        <begin position="147"/>
        <end position="162"/>
    </location>
</feature>
<feature type="transmembrane region" description="Helical" evidence="1">
    <location>
        <begin position="174"/>
        <end position="190"/>
    </location>
</feature>
<dbReference type="STRING" id="1346286.SAMN05444362_101585"/>
<evidence type="ECO:0000256" key="1">
    <source>
        <dbReference type="SAM" id="Phobius"/>
    </source>
</evidence>
<feature type="transmembrane region" description="Helical" evidence="1">
    <location>
        <begin position="335"/>
        <end position="354"/>
    </location>
</feature>
<dbReference type="Pfam" id="PF19528">
    <property type="entry name" value="DUF6056"/>
    <property type="match status" value="1"/>
</dbReference>
<keyword evidence="1" id="KW-0472">Membrane</keyword>
<accession>A0A1M4UFL5</accession>
<dbReference type="RefSeq" id="WP_139261988.1">
    <property type="nucleotide sequence ID" value="NZ_BBXL01000001.1"/>
</dbReference>
<dbReference type="InterPro" id="IPR045691">
    <property type="entry name" value="DUF6056"/>
</dbReference>
<organism evidence="2 3">
    <name type="scientific">Dysgonomonas macrotermitis</name>
    <dbReference type="NCBI Taxonomy" id="1346286"/>
    <lineage>
        <taxon>Bacteria</taxon>
        <taxon>Pseudomonadati</taxon>
        <taxon>Bacteroidota</taxon>
        <taxon>Bacteroidia</taxon>
        <taxon>Bacteroidales</taxon>
        <taxon>Dysgonomonadaceae</taxon>
        <taxon>Dysgonomonas</taxon>
    </lineage>
</organism>
<dbReference type="Proteomes" id="UP000184480">
    <property type="component" value="Unassembled WGS sequence"/>
</dbReference>
<feature type="transmembrane region" description="Helical" evidence="1">
    <location>
        <begin position="118"/>
        <end position="141"/>
    </location>
</feature>
<feature type="transmembrane region" description="Helical" evidence="1">
    <location>
        <begin position="361"/>
        <end position="378"/>
    </location>
</feature>
<protein>
    <recommendedName>
        <fullName evidence="4">Glucosyl transferase GtrII</fullName>
    </recommendedName>
</protein>
<evidence type="ECO:0000313" key="3">
    <source>
        <dbReference type="Proteomes" id="UP000184480"/>
    </source>
</evidence>
<dbReference type="OrthoDB" id="996251at2"/>
<reference evidence="3" key="1">
    <citation type="submission" date="2016-11" db="EMBL/GenBank/DDBJ databases">
        <authorList>
            <person name="Varghese N."/>
            <person name="Submissions S."/>
        </authorList>
    </citation>
    <scope>NUCLEOTIDE SEQUENCE [LARGE SCALE GENOMIC DNA]</scope>
    <source>
        <strain evidence="3">DSM 27370</strain>
    </source>
</reference>
<sequence>MTDNKRDIRKWILGIFFLTFFVLIFILNRMYPVHSDDWMYSFVFYEKPVRFVSSIGDIFVSQYNHYLYWGGRNVVHFIDQLLLLFSPLVREIINSLAFLGFIYIIYKIANARKEVSPYLFLFIAIVLWIGLPTFPQTVVWITGSANYLWGTLIALAFIYPYYNYYQTESLKNSVARNILFFIAGIFSGWTNENLSVALLFILFVFLLYFKIRHIRLPQWAVWGFIGALSGCAIMLAAPGNFIRAEGTNAAFNLDEKPFVDVLWFKARNIYLIYKYIPTVIGLIGAYVISVLIYWFGNKHTRNPKVVSGSVLFFMAAHVSAIAMIASPIFPVRASFCMHAFMIVSIAILYGDFVLDSRWKKMVNIAMLAILCIWFVKVYESIYTPTHYLNQRYKVREEYIEEQKRKGVNDVVLTEPEIILPGQFDFEDITADDTSWRNTICADYYKLNSIKRISK</sequence>
<proteinExistence type="predicted"/>
<keyword evidence="3" id="KW-1185">Reference proteome</keyword>
<gene>
    <name evidence="2" type="ORF">SAMN05444362_101585</name>
</gene>
<feature type="transmembrane region" description="Helical" evidence="1">
    <location>
        <begin position="12"/>
        <end position="31"/>
    </location>
</feature>
<evidence type="ECO:0008006" key="4">
    <source>
        <dbReference type="Google" id="ProtNLM"/>
    </source>
</evidence>
<keyword evidence="1" id="KW-1133">Transmembrane helix</keyword>
<feature type="transmembrane region" description="Helical" evidence="1">
    <location>
        <begin position="81"/>
        <end position="106"/>
    </location>
</feature>
<feature type="transmembrane region" description="Helical" evidence="1">
    <location>
        <begin position="308"/>
        <end position="329"/>
    </location>
</feature>